<name>A0AAN6XWR0_9PEZI</name>
<feature type="transmembrane region" description="Helical" evidence="1">
    <location>
        <begin position="31"/>
        <end position="51"/>
    </location>
</feature>
<organism evidence="2 3">
    <name type="scientific">Rhypophila decipiens</name>
    <dbReference type="NCBI Taxonomy" id="261697"/>
    <lineage>
        <taxon>Eukaryota</taxon>
        <taxon>Fungi</taxon>
        <taxon>Dikarya</taxon>
        <taxon>Ascomycota</taxon>
        <taxon>Pezizomycotina</taxon>
        <taxon>Sordariomycetes</taxon>
        <taxon>Sordariomycetidae</taxon>
        <taxon>Sordariales</taxon>
        <taxon>Naviculisporaceae</taxon>
        <taxon>Rhypophila</taxon>
    </lineage>
</organism>
<feature type="transmembrane region" description="Helical" evidence="1">
    <location>
        <begin position="63"/>
        <end position="84"/>
    </location>
</feature>
<keyword evidence="3" id="KW-1185">Reference proteome</keyword>
<accession>A0AAN6XWR0</accession>
<gene>
    <name evidence="2" type="ORF">QBC37DRAFT_453913</name>
</gene>
<reference evidence="2" key="2">
    <citation type="submission" date="2023-05" db="EMBL/GenBank/DDBJ databases">
        <authorList>
            <consortium name="Lawrence Berkeley National Laboratory"/>
            <person name="Steindorff A."/>
            <person name="Hensen N."/>
            <person name="Bonometti L."/>
            <person name="Westerberg I."/>
            <person name="Brannstrom I.O."/>
            <person name="Guillou S."/>
            <person name="Cros-Aarteil S."/>
            <person name="Calhoun S."/>
            <person name="Haridas S."/>
            <person name="Kuo A."/>
            <person name="Mondo S."/>
            <person name="Pangilinan J."/>
            <person name="Riley R."/>
            <person name="Labutti K."/>
            <person name="Andreopoulos B."/>
            <person name="Lipzen A."/>
            <person name="Chen C."/>
            <person name="Yanf M."/>
            <person name="Daum C."/>
            <person name="Ng V."/>
            <person name="Clum A."/>
            <person name="Ohm R."/>
            <person name="Martin F."/>
            <person name="Silar P."/>
            <person name="Natvig D."/>
            <person name="Lalanne C."/>
            <person name="Gautier V."/>
            <person name="Ament-Velasquez S.L."/>
            <person name="Kruys A."/>
            <person name="Hutchinson M.I."/>
            <person name="Powell A.J."/>
            <person name="Barry K."/>
            <person name="Miller A.N."/>
            <person name="Grigoriev I.V."/>
            <person name="Debuchy R."/>
            <person name="Gladieux P."/>
            <person name="Thoren M.H."/>
            <person name="Johannesson H."/>
        </authorList>
    </citation>
    <scope>NUCLEOTIDE SEQUENCE</scope>
    <source>
        <strain evidence="2">PSN293</strain>
    </source>
</reference>
<feature type="transmembrane region" description="Helical" evidence="1">
    <location>
        <begin position="91"/>
        <end position="114"/>
    </location>
</feature>
<comment type="caution">
    <text evidence="2">The sequence shown here is derived from an EMBL/GenBank/DDBJ whole genome shotgun (WGS) entry which is preliminary data.</text>
</comment>
<evidence type="ECO:0000313" key="3">
    <source>
        <dbReference type="Proteomes" id="UP001301769"/>
    </source>
</evidence>
<evidence type="ECO:0000313" key="2">
    <source>
        <dbReference type="EMBL" id="KAK4208063.1"/>
    </source>
</evidence>
<keyword evidence="1" id="KW-1133">Transmembrane helix</keyword>
<feature type="transmembrane region" description="Helical" evidence="1">
    <location>
        <begin position="126"/>
        <end position="149"/>
    </location>
</feature>
<evidence type="ECO:0000256" key="1">
    <source>
        <dbReference type="SAM" id="Phobius"/>
    </source>
</evidence>
<dbReference type="EMBL" id="MU858260">
    <property type="protein sequence ID" value="KAK4208063.1"/>
    <property type="molecule type" value="Genomic_DNA"/>
</dbReference>
<keyword evidence="1" id="KW-0812">Transmembrane</keyword>
<protein>
    <recommendedName>
        <fullName evidence="4">MARVEL domain-containing protein</fullName>
    </recommendedName>
</protein>
<sequence length="211" mass="23107">MLEAIKRRMSRDDEKTPSSRITVPVFRFAEYYVRIVFIITSTALLGLTGFIAANLGSEHIEKIYAAAITGAIVAILADFIIFIIQCLKPKAAPAIALVDTISIILCAISIPTIINSDFQNDQDTAAWRLAVVVIIERMTSILICLSSCFRNQRKSKEHLKPQIFDQKTIHSATNSQFSPSTAAPSTYTAPSVMTAPSIMAPTPARTPSVYD</sequence>
<dbReference type="Proteomes" id="UP001301769">
    <property type="component" value="Unassembled WGS sequence"/>
</dbReference>
<dbReference type="AlphaFoldDB" id="A0AAN6XWR0"/>
<proteinExistence type="predicted"/>
<reference evidence="2" key="1">
    <citation type="journal article" date="2023" name="Mol. Phylogenet. Evol.">
        <title>Genome-scale phylogeny and comparative genomics of the fungal order Sordariales.</title>
        <authorList>
            <person name="Hensen N."/>
            <person name="Bonometti L."/>
            <person name="Westerberg I."/>
            <person name="Brannstrom I.O."/>
            <person name="Guillou S."/>
            <person name="Cros-Aarteil S."/>
            <person name="Calhoun S."/>
            <person name="Haridas S."/>
            <person name="Kuo A."/>
            <person name="Mondo S."/>
            <person name="Pangilinan J."/>
            <person name="Riley R."/>
            <person name="LaButti K."/>
            <person name="Andreopoulos B."/>
            <person name="Lipzen A."/>
            <person name="Chen C."/>
            <person name="Yan M."/>
            <person name="Daum C."/>
            <person name="Ng V."/>
            <person name="Clum A."/>
            <person name="Steindorff A."/>
            <person name="Ohm R.A."/>
            <person name="Martin F."/>
            <person name="Silar P."/>
            <person name="Natvig D.O."/>
            <person name="Lalanne C."/>
            <person name="Gautier V."/>
            <person name="Ament-Velasquez S.L."/>
            <person name="Kruys A."/>
            <person name="Hutchinson M.I."/>
            <person name="Powell A.J."/>
            <person name="Barry K."/>
            <person name="Miller A.N."/>
            <person name="Grigoriev I.V."/>
            <person name="Debuchy R."/>
            <person name="Gladieux P."/>
            <person name="Hiltunen Thoren M."/>
            <person name="Johannesson H."/>
        </authorList>
    </citation>
    <scope>NUCLEOTIDE SEQUENCE</scope>
    <source>
        <strain evidence="2">PSN293</strain>
    </source>
</reference>
<keyword evidence="1" id="KW-0472">Membrane</keyword>
<evidence type="ECO:0008006" key="4">
    <source>
        <dbReference type="Google" id="ProtNLM"/>
    </source>
</evidence>